<sequence length="252" mass="28524">MRLTNITRIMLAGLGLLLCSFLPQQKKVRIFSIGDSTMCDYDEKYLTGFGGDSLYPIRGWMQMARPLFPSYVEVHNAARSGRSSKSFRTEGHWQKVIDSVQQGDYVFIMFGPNDQKPDTARHTDPHTTFRQNLMNYVNEVKAKNARPVLFTCLVRRKFDNNGKVENTHGDYVAVVRELAAEMKVPLVDLNKKSAELLEEYGPEASVKLFVHIQPGIFPKLPKGKKDDTHLSELGATKVAETALRELKDLGIF</sequence>
<dbReference type="InterPro" id="IPR037459">
    <property type="entry name" value="RhgT-like"/>
</dbReference>
<dbReference type="InterPro" id="IPR013830">
    <property type="entry name" value="SGNH_hydro"/>
</dbReference>
<evidence type="ECO:0000313" key="7">
    <source>
        <dbReference type="Proteomes" id="UP000503144"/>
    </source>
</evidence>
<reference evidence="4 7" key="2">
    <citation type="submission" date="2020-09" db="EMBL/GenBank/DDBJ databases">
        <authorList>
            <person name="Kittiwongwattana C."/>
        </authorList>
    </citation>
    <scope>NUCLEOTIDE SEQUENCE</scope>
    <source>
        <strain evidence="5 7">1303</strain>
        <strain evidence="4">1310</strain>
    </source>
</reference>
<dbReference type="SUPFAM" id="SSF52266">
    <property type="entry name" value="SGNH hydrolase"/>
    <property type="match status" value="1"/>
</dbReference>
<dbReference type="PANTHER" id="PTHR43695:SF1">
    <property type="entry name" value="RHAMNOGALACTURONAN ACETYLESTERASE"/>
    <property type="match status" value="1"/>
</dbReference>
<evidence type="ECO:0000313" key="5">
    <source>
        <dbReference type="EMBL" id="QJB42009.1"/>
    </source>
</evidence>
<protein>
    <submittedName>
        <fullName evidence="4">Rhamnogalacturonan acetylesterase</fullName>
    </submittedName>
</protein>
<dbReference type="CDD" id="cd01821">
    <property type="entry name" value="Rhamnogalacturan_acetylesterase_like"/>
    <property type="match status" value="1"/>
</dbReference>
<dbReference type="AlphaFoldDB" id="A0AAE6ZLH8"/>
<dbReference type="EMBL" id="CP051204">
    <property type="protein sequence ID" value="QJB42009.1"/>
    <property type="molecule type" value="Genomic_DNA"/>
</dbReference>
<evidence type="ECO:0000313" key="4">
    <source>
        <dbReference type="EMBL" id="QJB35466.1"/>
    </source>
</evidence>
<dbReference type="KEGG" id="coy:HF329_30815"/>
<keyword evidence="2" id="KW-0378">Hydrolase</keyword>
<dbReference type="PANTHER" id="PTHR43695">
    <property type="entry name" value="PUTATIVE (AFU_ORTHOLOGUE AFUA_2G17250)-RELATED"/>
    <property type="match status" value="1"/>
</dbReference>
<dbReference type="InterPro" id="IPR036514">
    <property type="entry name" value="SGNH_hydro_sf"/>
</dbReference>
<feature type="domain" description="SGNH hydrolase-type esterase" evidence="3">
    <location>
        <begin position="33"/>
        <end position="194"/>
    </location>
</feature>
<proteinExistence type="inferred from homology"/>
<dbReference type="Proteomes" id="UP000502421">
    <property type="component" value="Chromosome"/>
</dbReference>
<name>A0AAE6ZLH8_9BACT</name>
<dbReference type="RefSeq" id="WP_168810553.1">
    <property type="nucleotide sequence ID" value="NZ_CP051204.2"/>
</dbReference>
<gene>
    <name evidence="5" type="ORF">HF324_30835</name>
    <name evidence="4" type="ORF">HF329_30815</name>
</gene>
<evidence type="ECO:0000256" key="1">
    <source>
        <dbReference type="ARBA" id="ARBA00008668"/>
    </source>
</evidence>
<evidence type="ECO:0000259" key="3">
    <source>
        <dbReference type="Pfam" id="PF13472"/>
    </source>
</evidence>
<dbReference type="GO" id="GO:0016788">
    <property type="term" value="F:hydrolase activity, acting on ester bonds"/>
    <property type="evidence" value="ECO:0007669"/>
    <property type="project" value="UniProtKB-ARBA"/>
</dbReference>
<dbReference type="EMBL" id="CP051205">
    <property type="protein sequence ID" value="QJB35466.1"/>
    <property type="molecule type" value="Genomic_DNA"/>
</dbReference>
<dbReference type="Pfam" id="PF13472">
    <property type="entry name" value="Lipase_GDSL_2"/>
    <property type="match status" value="1"/>
</dbReference>
<reference evidence="6 7" key="1">
    <citation type="submission" date="2020-04" db="EMBL/GenBank/DDBJ databases">
        <authorList>
            <person name="Kittiwongwattana C."/>
        </authorList>
    </citation>
    <scope>NUCLEOTIDE SEQUENCE [LARGE SCALE GENOMIC DNA]</scope>
    <source>
        <strain evidence="7">1303</strain>
        <strain evidence="6">1310</strain>
    </source>
</reference>
<accession>A0AAE6ZLH8</accession>
<keyword evidence="7" id="KW-1185">Reference proteome</keyword>
<dbReference type="Gene3D" id="3.40.50.1110">
    <property type="entry name" value="SGNH hydrolase"/>
    <property type="match status" value="1"/>
</dbReference>
<comment type="similarity">
    <text evidence="1">Belongs to the 'GDSL' lipolytic enzyme family.</text>
</comment>
<organism evidence="4 6">
    <name type="scientific">Chitinophaga oryzae</name>
    <dbReference type="NCBI Taxonomy" id="2725414"/>
    <lineage>
        <taxon>Bacteria</taxon>
        <taxon>Pseudomonadati</taxon>
        <taxon>Bacteroidota</taxon>
        <taxon>Chitinophagia</taxon>
        <taxon>Chitinophagales</taxon>
        <taxon>Chitinophagaceae</taxon>
        <taxon>Chitinophaga</taxon>
    </lineage>
</organism>
<evidence type="ECO:0000256" key="2">
    <source>
        <dbReference type="ARBA" id="ARBA00022801"/>
    </source>
</evidence>
<dbReference type="Proteomes" id="UP000503144">
    <property type="component" value="Chromosome"/>
</dbReference>
<evidence type="ECO:0000313" key="6">
    <source>
        <dbReference type="Proteomes" id="UP000502421"/>
    </source>
</evidence>